<evidence type="ECO:0000313" key="3">
    <source>
        <dbReference type="Proteomes" id="UP000624709"/>
    </source>
</evidence>
<proteinExistence type="predicted"/>
<comment type="caution">
    <text evidence="2">The sequence shown here is derived from an EMBL/GenBank/DDBJ whole genome shotgun (WGS) entry which is preliminary data.</text>
</comment>
<evidence type="ECO:0000313" key="2">
    <source>
        <dbReference type="EMBL" id="GIE65901.1"/>
    </source>
</evidence>
<feature type="domain" description="Transposase IS701-like DDE" evidence="1">
    <location>
        <begin position="17"/>
        <end position="88"/>
    </location>
</feature>
<dbReference type="InterPro" id="IPR038721">
    <property type="entry name" value="IS701-like_DDE_dom"/>
</dbReference>
<gene>
    <name evidence="2" type="ORF">Apa02nite_020090</name>
</gene>
<reference evidence="2 3" key="1">
    <citation type="submission" date="2021-01" db="EMBL/GenBank/DDBJ databases">
        <title>Whole genome shotgun sequence of Actinoplanes palleronii NBRC 14916.</title>
        <authorList>
            <person name="Komaki H."/>
            <person name="Tamura T."/>
        </authorList>
    </citation>
    <scope>NUCLEOTIDE SEQUENCE [LARGE SCALE GENOMIC DNA]</scope>
    <source>
        <strain evidence="2 3">NBRC 14916</strain>
    </source>
</reference>
<evidence type="ECO:0000259" key="1">
    <source>
        <dbReference type="Pfam" id="PF13546"/>
    </source>
</evidence>
<keyword evidence="3" id="KW-1185">Reference proteome</keyword>
<accession>A0ABQ4B5H6</accession>
<organism evidence="2 3">
    <name type="scientific">Actinoplanes palleronii</name>
    <dbReference type="NCBI Taxonomy" id="113570"/>
    <lineage>
        <taxon>Bacteria</taxon>
        <taxon>Bacillati</taxon>
        <taxon>Actinomycetota</taxon>
        <taxon>Actinomycetes</taxon>
        <taxon>Micromonosporales</taxon>
        <taxon>Micromonosporaceae</taxon>
        <taxon>Actinoplanes</taxon>
    </lineage>
</organism>
<dbReference type="Pfam" id="PF13546">
    <property type="entry name" value="DDE_5"/>
    <property type="match status" value="1"/>
</dbReference>
<dbReference type="EMBL" id="BOMS01000026">
    <property type="protein sequence ID" value="GIE65901.1"/>
    <property type="molecule type" value="Genomic_DNA"/>
</dbReference>
<dbReference type="Proteomes" id="UP000624709">
    <property type="component" value="Unassembled WGS sequence"/>
</dbReference>
<sequence length="91" mass="10236">MAQPQAELDRLHDRIAARFARAEPRRRARAYVSGLLTGLARKNGWTLADWAGDASPDGMQRLLRSADWDVDGVRDNVRDYAIEHLAQRHGG</sequence>
<name>A0ABQ4B5H6_9ACTN</name>
<protein>
    <recommendedName>
        <fullName evidence="1">Transposase IS701-like DDE domain-containing protein</fullName>
    </recommendedName>
</protein>